<feature type="domain" description="Zn(2)-C6 fungal-type" evidence="6">
    <location>
        <begin position="10"/>
        <end position="38"/>
    </location>
</feature>
<evidence type="ECO:0000256" key="2">
    <source>
        <dbReference type="ARBA" id="ARBA00023125"/>
    </source>
</evidence>
<dbReference type="Pfam" id="PF11951">
    <property type="entry name" value="Fungal_trans_2"/>
    <property type="match status" value="1"/>
</dbReference>
<keyword evidence="3" id="KW-0804">Transcription</keyword>
<protein>
    <submittedName>
        <fullName evidence="7">Fungal Zn(2)-Cys(6) binuclear cluster domain-containing protein</fullName>
    </submittedName>
</protein>
<evidence type="ECO:0000256" key="3">
    <source>
        <dbReference type="ARBA" id="ARBA00023163"/>
    </source>
</evidence>
<dbReference type="PROSITE" id="PS50048">
    <property type="entry name" value="ZN2_CY6_FUNGAL_2"/>
    <property type="match status" value="1"/>
</dbReference>
<dbReference type="Pfam" id="PF00172">
    <property type="entry name" value="Zn_clus"/>
    <property type="match status" value="1"/>
</dbReference>
<evidence type="ECO:0000313" key="7">
    <source>
        <dbReference type="EMBL" id="KAF7716106.1"/>
    </source>
</evidence>
<dbReference type="InterPro" id="IPR053175">
    <property type="entry name" value="DHMBA_Reg_Transcription_Factor"/>
</dbReference>
<dbReference type="PANTHER" id="PTHR38791">
    <property type="entry name" value="ZN(II)2CYS6 TRANSCRIPTION FACTOR (EUROFUNG)-RELATED-RELATED"/>
    <property type="match status" value="1"/>
</dbReference>
<feature type="compositionally biased region" description="Basic and acidic residues" evidence="5">
    <location>
        <begin position="102"/>
        <end position="113"/>
    </location>
</feature>
<gene>
    <name evidence="7" type="ORF">PECM_006053</name>
</gene>
<dbReference type="OrthoDB" id="2991872at2759"/>
<evidence type="ECO:0000313" key="8">
    <source>
        <dbReference type="Proteomes" id="UP000631181"/>
    </source>
</evidence>
<keyword evidence="2" id="KW-0238">DNA-binding</keyword>
<keyword evidence="1" id="KW-0805">Transcription regulation</keyword>
<evidence type="ECO:0000256" key="4">
    <source>
        <dbReference type="ARBA" id="ARBA00023242"/>
    </source>
</evidence>
<evidence type="ECO:0000256" key="5">
    <source>
        <dbReference type="SAM" id="MobiDB-lite"/>
    </source>
</evidence>
<feature type="region of interest" description="Disordered" evidence="5">
    <location>
        <begin position="64"/>
        <end position="113"/>
    </location>
</feature>
<dbReference type="GO" id="GO:0003677">
    <property type="term" value="F:DNA binding"/>
    <property type="evidence" value="ECO:0007669"/>
    <property type="project" value="UniProtKB-KW"/>
</dbReference>
<dbReference type="GO" id="GO:0000981">
    <property type="term" value="F:DNA-binding transcription factor activity, RNA polymerase II-specific"/>
    <property type="evidence" value="ECO:0007669"/>
    <property type="project" value="InterPro"/>
</dbReference>
<dbReference type="PROSITE" id="PS00463">
    <property type="entry name" value="ZN2_CY6_FUNGAL_1"/>
    <property type="match status" value="1"/>
</dbReference>
<dbReference type="SUPFAM" id="SSF57701">
    <property type="entry name" value="Zn2/Cys6 DNA-binding domain"/>
    <property type="match status" value="1"/>
</dbReference>
<dbReference type="InterPro" id="IPR001138">
    <property type="entry name" value="Zn2Cys6_DnaBD"/>
</dbReference>
<evidence type="ECO:0000256" key="1">
    <source>
        <dbReference type="ARBA" id="ARBA00023015"/>
    </source>
</evidence>
<dbReference type="Proteomes" id="UP000631181">
    <property type="component" value="Unassembled WGS sequence"/>
</dbReference>
<dbReference type="AlphaFoldDB" id="A0A8J8WH14"/>
<dbReference type="Gene3D" id="4.10.240.10">
    <property type="entry name" value="Zn(2)-C6 fungal-type DNA-binding domain"/>
    <property type="match status" value="1"/>
</dbReference>
<sequence>MVYCGKPSKGCGNCRSRKIRCDQARPACAQCIRAKRECPGYRDQLSLMFRDESRSVIRKATVEVGASPSIGPKSKGPTVRSPRTDCPDGKKGSNGPVGRAMRPRDPIHQSVDRRASAFCSLSPEVQPPAEASREEAICFFLRGNAIPGNVWAGEFVERFMDDPSPTPSKRAMQSSLLAVSSAMLSRARKKRSLQRLAQEEYVSALNLLNTALADVKEAKTNQALGAVILLAIYEIICSRAPKDIDQWTRHITGATALLHLRGPDQLKTEIGLRLFLHLRYQIVISCIQRTARVPRSLFDCTEHAIWLRPAEDKSNRLIMIIGRLASLRADLREGIVTDSHEVLAITSRLEADLVAWLATLPPEFNYQTETVTPYDILFQERRGGLVPYDDQYHEYPNLWISNTWNQYRCTRIIINEIALDHIRKLALSSTNASLSEEIWQQCKAQRINIRRLAVDICRSVPYILGALPNSRSHAALPLERFMGGLTVLWPLFLAGIVERPNHALRCWVIQCLRLIGHSFGFDQALATMDIVAADAGILREVDDHNVAEECPSPVSMGTPPIMPDVHYTQIPASEETII</sequence>
<accession>A0A8J8WH14</accession>
<comment type="caution">
    <text evidence="7">The sequence shown here is derived from an EMBL/GenBank/DDBJ whole genome shotgun (WGS) entry which is preliminary data.</text>
</comment>
<name>A0A8J8WH14_9EURO</name>
<dbReference type="InterPro" id="IPR036864">
    <property type="entry name" value="Zn2-C6_fun-type_DNA-bd_sf"/>
</dbReference>
<feature type="compositionally biased region" description="Basic and acidic residues" evidence="5">
    <location>
        <begin position="82"/>
        <end position="91"/>
    </location>
</feature>
<proteinExistence type="predicted"/>
<dbReference type="EMBL" id="WIWV01000046">
    <property type="protein sequence ID" value="KAF7716106.1"/>
    <property type="molecule type" value="Genomic_DNA"/>
</dbReference>
<dbReference type="InterPro" id="IPR021858">
    <property type="entry name" value="Fun_TF"/>
</dbReference>
<dbReference type="PANTHER" id="PTHR38791:SF5">
    <property type="entry name" value="TRANSCRIPTION FACTOR DBAG-RELATED"/>
    <property type="match status" value="1"/>
</dbReference>
<organism evidence="7 8">
    <name type="scientific">Penicillium ucsense</name>
    <dbReference type="NCBI Taxonomy" id="2839758"/>
    <lineage>
        <taxon>Eukaryota</taxon>
        <taxon>Fungi</taxon>
        <taxon>Dikarya</taxon>
        <taxon>Ascomycota</taxon>
        <taxon>Pezizomycotina</taxon>
        <taxon>Eurotiomycetes</taxon>
        <taxon>Eurotiomycetidae</taxon>
        <taxon>Eurotiales</taxon>
        <taxon>Aspergillaceae</taxon>
        <taxon>Penicillium</taxon>
    </lineage>
</organism>
<dbReference type="CDD" id="cd00067">
    <property type="entry name" value="GAL4"/>
    <property type="match status" value="1"/>
</dbReference>
<keyword evidence="8" id="KW-1185">Reference proteome</keyword>
<evidence type="ECO:0000259" key="6">
    <source>
        <dbReference type="PROSITE" id="PS50048"/>
    </source>
</evidence>
<dbReference type="GO" id="GO:0008270">
    <property type="term" value="F:zinc ion binding"/>
    <property type="evidence" value="ECO:0007669"/>
    <property type="project" value="InterPro"/>
</dbReference>
<reference evidence="7" key="1">
    <citation type="journal article" date="2020" name="Front. Microbiol.">
        <title>Gene regulatory networks of Penicillium echinulatum 2HH and Penicillium oxalicum 114-2 inferred by a computational biology approach.</title>
        <authorList>
            <person name="Lenz A.R."/>
            <person name="Galan-Vasquez E."/>
            <person name="Balbinot E."/>
            <person name="De Abreu F.P."/>
            <person name="De Oliveira N.S."/>
            <person name="Da Rosa L.O."/>
            <person name="De Avila E Silva S."/>
            <person name="Camassola M."/>
            <person name="Dillon A.J.P."/>
            <person name="Perez-Rueda E."/>
        </authorList>
    </citation>
    <scope>NUCLEOTIDE SEQUENCE</scope>
    <source>
        <strain evidence="7">S1M29</strain>
    </source>
</reference>
<keyword evidence="4" id="KW-0539">Nucleus</keyword>
<dbReference type="SMART" id="SM00066">
    <property type="entry name" value="GAL4"/>
    <property type="match status" value="1"/>
</dbReference>